<dbReference type="Proteomes" id="UP001217918">
    <property type="component" value="Unassembled WGS sequence"/>
</dbReference>
<name>A0AAD9ICU5_9PEZI</name>
<gene>
    <name evidence="2" type="ORF">P8C59_009104</name>
</gene>
<comment type="caution">
    <text evidence="2">The sequence shown here is derived from an EMBL/GenBank/DDBJ whole genome shotgun (WGS) entry which is preliminary data.</text>
</comment>
<accession>A0AAD9ICU5</accession>
<evidence type="ECO:0000313" key="2">
    <source>
        <dbReference type="EMBL" id="KAK2074934.1"/>
    </source>
</evidence>
<protein>
    <submittedName>
        <fullName evidence="2">Uncharacterized protein</fullName>
    </submittedName>
</protein>
<sequence length="323" mass="36855">MTVNEIHRVFDHFRWHLLNSVLVGYERYPGPVLYAHRLLCWRDLEIHAGSPIRPARIRHEVSQPPFRKIFDMPVTARLGVPLRFYTFGSLYVSRRGAPALVPVPDSFKSPWRHCPEVMPKPLHNYLAGPLLIERPKGFGPPPESTNIVYRDDNEYGNLVVWRADGMKLPWYHLKAMECFILWAVQGTFPGCLAEFRRSPLPYVTDETSERADTATATTTATAPRASETKSTAYSTTSCSSTPGPSPVQPHQMTTLALLNEIDAIAQEYQLMAARVLTRQAYEAAFTPELFKEFWPLWKTSWVRQCPCDKDVLDRLPAPWEVSD</sequence>
<keyword evidence="3" id="KW-1185">Reference proteome</keyword>
<organism evidence="2 3">
    <name type="scientific">Phyllachora maydis</name>
    <dbReference type="NCBI Taxonomy" id="1825666"/>
    <lineage>
        <taxon>Eukaryota</taxon>
        <taxon>Fungi</taxon>
        <taxon>Dikarya</taxon>
        <taxon>Ascomycota</taxon>
        <taxon>Pezizomycotina</taxon>
        <taxon>Sordariomycetes</taxon>
        <taxon>Sordariomycetidae</taxon>
        <taxon>Phyllachorales</taxon>
        <taxon>Phyllachoraceae</taxon>
        <taxon>Phyllachora</taxon>
    </lineage>
</organism>
<dbReference type="EMBL" id="JAQQPM010000009">
    <property type="protein sequence ID" value="KAK2074934.1"/>
    <property type="molecule type" value="Genomic_DNA"/>
</dbReference>
<feature type="region of interest" description="Disordered" evidence="1">
    <location>
        <begin position="204"/>
        <end position="250"/>
    </location>
</feature>
<reference evidence="2" key="1">
    <citation type="journal article" date="2023" name="Mol. Plant Microbe Interact.">
        <title>Elucidating the Obligate Nature and Biological Capacity of an Invasive Fungal Corn Pathogen.</title>
        <authorList>
            <person name="MacCready J.S."/>
            <person name="Roggenkamp E.M."/>
            <person name="Gdanetz K."/>
            <person name="Chilvers M.I."/>
        </authorList>
    </citation>
    <scope>NUCLEOTIDE SEQUENCE</scope>
    <source>
        <strain evidence="2">PM02</strain>
    </source>
</reference>
<feature type="compositionally biased region" description="Low complexity" evidence="1">
    <location>
        <begin position="213"/>
        <end position="242"/>
    </location>
</feature>
<evidence type="ECO:0000256" key="1">
    <source>
        <dbReference type="SAM" id="MobiDB-lite"/>
    </source>
</evidence>
<evidence type="ECO:0000313" key="3">
    <source>
        <dbReference type="Proteomes" id="UP001217918"/>
    </source>
</evidence>
<dbReference type="AlphaFoldDB" id="A0AAD9ICU5"/>
<proteinExistence type="predicted"/>